<proteinExistence type="predicted"/>
<accession>A0A8J6NA82</accession>
<evidence type="ECO:0000313" key="2">
    <source>
        <dbReference type="Proteomes" id="UP000599024"/>
    </source>
</evidence>
<evidence type="ECO:0000313" key="1">
    <source>
        <dbReference type="EMBL" id="MBC8207710.1"/>
    </source>
</evidence>
<dbReference type="Proteomes" id="UP000599024">
    <property type="component" value="Unassembled WGS sequence"/>
</dbReference>
<dbReference type="AlphaFoldDB" id="A0A8J6NA82"/>
<name>A0A8J6NA82_9BACT</name>
<organism evidence="1 2">
    <name type="scientific">Candidatus Desulfatifera sulfidica</name>
    <dbReference type="NCBI Taxonomy" id="2841691"/>
    <lineage>
        <taxon>Bacteria</taxon>
        <taxon>Pseudomonadati</taxon>
        <taxon>Thermodesulfobacteriota</taxon>
        <taxon>Desulfobulbia</taxon>
        <taxon>Desulfobulbales</taxon>
        <taxon>Desulfobulbaceae</taxon>
        <taxon>Candidatus Desulfatifera</taxon>
    </lineage>
</organism>
<sequence>MKEIVLSPEQAAQVAQLYVAMEEQYDQVAAALSFGCTGCPDNCCDSYFQHHTYLEWAYLWLGFRQLSVERQEQILARSREYIVACEAALERDERPQVMCPLNDDGLCSLYSYRLMVCRTHGVPARMTRPDGQVLNFPGCFRCQEQVEEQGMAEDALPRVERTVHLRRLAELENEIFHGQRRLYPRLGLTIAQMLVDGPPSVATPHCER</sequence>
<evidence type="ECO:0008006" key="3">
    <source>
        <dbReference type="Google" id="ProtNLM"/>
    </source>
</evidence>
<dbReference type="EMBL" id="JACNLK010000012">
    <property type="protein sequence ID" value="MBC8207710.1"/>
    <property type="molecule type" value="Genomic_DNA"/>
</dbReference>
<protein>
    <recommendedName>
        <fullName evidence="3">YkgJ family cysteine cluster protein</fullName>
    </recommendedName>
</protein>
<reference evidence="1 2" key="1">
    <citation type="submission" date="2020-08" db="EMBL/GenBank/DDBJ databases">
        <title>Bridging the membrane lipid divide: bacteria of the FCB group superphylum have the potential to synthesize archaeal ether lipids.</title>
        <authorList>
            <person name="Villanueva L."/>
            <person name="Von Meijenfeldt F.A.B."/>
            <person name="Westbye A.B."/>
            <person name="Yadav S."/>
            <person name="Hopmans E.C."/>
            <person name="Dutilh B.E."/>
            <person name="Sinninghe Damste J.S."/>
        </authorList>
    </citation>
    <scope>NUCLEOTIDE SEQUENCE [LARGE SCALE GENOMIC DNA]</scope>
    <source>
        <strain evidence="1">NIOZ-UU81</strain>
    </source>
</reference>
<comment type="caution">
    <text evidence="1">The sequence shown here is derived from an EMBL/GenBank/DDBJ whole genome shotgun (WGS) entry which is preliminary data.</text>
</comment>
<gene>
    <name evidence="1" type="ORF">H8E79_00885</name>
</gene>